<dbReference type="EMBL" id="SLXJ01000011">
    <property type="protein sequence ID" value="TCP16479.1"/>
    <property type="molecule type" value="Genomic_DNA"/>
</dbReference>
<name>A0A4R2N6C3_9PAST</name>
<gene>
    <name evidence="1" type="ORF">EV693_11114</name>
</gene>
<dbReference type="Proteomes" id="UP000295537">
    <property type="component" value="Unassembled WGS sequence"/>
</dbReference>
<protein>
    <submittedName>
        <fullName evidence="1">Uncharacterized protein</fullName>
    </submittedName>
</protein>
<keyword evidence="2" id="KW-1185">Reference proteome</keyword>
<sequence>MRPPAGRHWRVAPVELDQLDEKGLIEWSKNGVPRIKKFADEHKGKKFKIFGILKIQYIQRIRQKKMHQCLK</sequence>
<evidence type="ECO:0000313" key="2">
    <source>
        <dbReference type="Proteomes" id="UP000295537"/>
    </source>
</evidence>
<comment type="caution">
    <text evidence="1">The sequence shown here is derived from an EMBL/GenBank/DDBJ whole genome shotgun (WGS) entry which is preliminary data.</text>
</comment>
<dbReference type="AlphaFoldDB" id="A0A4R2N6C3"/>
<accession>A0A4R2N6C3</accession>
<dbReference type="RefSeq" id="WP_207906491.1">
    <property type="nucleotide sequence ID" value="NZ_LVXA01000001.1"/>
</dbReference>
<organism evidence="1 2">
    <name type="scientific">Nicoletella semolina</name>
    <dbReference type="NCBI Taxonomy" id="271160"/>
    <lineage>
        <taxon>Bacteria</taxon>
        <taxon>Pseudomonadati</taxon>
        <taxon>Pseudomonadota</taxon>
        <taxon>Gammaproteobacteria</taxon>
        <taxon>Pasteurellales</taxon>
        <taxon>Pasteurellaceae</taxon>
        <taxon>Nicoletella</taxon>
    </lineage>
</organism>
<reference evidence="1 2" key="1">
    <citation type="submission" date="2019-03" db="EMBL/GenBank/DDBJ databases">
        <title>Genomic Encyclopedia of Type Strains, Phase IV (KMG-IV): sequencing the most valuable type-strain genomes for metagenomic binning, comparative biology and taxonomic classification.</title>
        <authorList>
            <person name="Goeker M."/>
        </authorList>
    </citation>
    <scope>NUCLEOTIDE SEQUENCE [LARGE SCALE GENOMIC DNA]</scope>
    <source>
        <strain evidence="1 2">DSM 16380</strain>
    </source>
</reference>
<proteinExistence type="predicted"/>
<evidence type="ECO:0000313" key="1">
    <source>
        <dbReference type="EMBL" id="TCP16479.1"/>
    </source>
</evidence>